<keyword evidence="3" id="KW-0732">Signal</keyword>
<evidence type="ECO:0000313" key="5">
    <source>
        <dbReference type="EMBL" id="QNM04348.1"/>
    </source>
</evidence>
<dbReference type="PROSITE" id="PS50983">
    <property type="entry name" value="FE_B12_PBP"/>
    <property type="match status" value="1"/>
</dbReference>
<proteinExistence type="inferred from homology"/>
<dbReference type="Pfam" id="PF01497">
    <property type="entry name" value="Peripla_BP_2"/>
    <property type="match status" value="1"/>
</dbReference>
<keyword evidence="6" id="KW-1185">Reference proteome</keyword>
<evidence type="ECO:0000259" key="4">
    <source>
        <dbReference type="PROSITE" id="PS50983"/>
    </source>
</evidence>
<feature type="chain" id="PRO_5039562805" evidence="3">
    <location>
        <begin position="26"/>
        <end position="417"/>
    </location>
</feature>
<reference evidence="5 6" key="1">
    <citation type="submission" date="2020-08" db="EMBL/GenBank/DDBJ databases">
        <authorList>
            <person name="Liu C."/>
            <person name="Sun Q."/>
        </authorList>
    </citation>
    <scope>NUCLEOTIDE SEQUENCE [LARGE SCALE GENOMIC DNA]</scope>
    <source>
        <strain evidence="5 6">NSJ-38</strain>
    </source>
</reference>
<sequence>MKKKLYQVTALILAAVLLLGGCGQKAEKETEKQTDPETQETAAETKTEAGTESSQGETQVTTAARESGDAPEIAGLTYESTMELTYAECFDVYYYEGGYGLIDVHDSARYLVIPEDKPVPDGLDEDIIVLQQPLDQIYLAATSAMALFASMNALDAIRLSGTQASGWYIDDAVKAMESGDVLFAGKYSEPDYELLVNEQCDLAIESTMILHSPKVQEMIEMLDIPVFIDRSSYESHPLGRTEWIKAYSVMVDKEDEAKAFFDQQAKVISDLKDFKNTEKTVAYFYVSTDGSVVVRKPTDYIPKMIEIGGGRYAFSNLQDESGKTSIPLTMEEFYATAVDADYLVYNASIDAPLAGVEDLLAKSEMFSDFKAVKEGNVWTTGKSLYQATDIVGELIRDLNLMLTGGDASQMTFLTKVE</sequence>
<dbReference type="KEGG" id="qdo:H9Q78_07540"/>
<feature type="domain" description="Fe/B12 periplasmic-binding" evidence="4">
    <location>
        <begin position="136"/>
        <end position="406"/>
    </location>
</feature>
<dbReference type="Proteomes" id="UP000515823">
    <property type="component" value="Chromosome"/>
</dbReference>
<feature type="region of interest" description="Disordered" evidence="2">
    <location>
        <begin position="26"/>
        <end position="72"/>
    </location>
</feature>
<dbReference type="InterPro" id="IPR050902">
    <property type="entry name" value="ABC_Transporter_SBP"/>
</dbReference>
<evidence type="ECO:0000256" key="1">
    <source>
        <dbReference type="ARBA" id="ARBA00008814"/>
    </source>
</evidence>
<dbReference type="EMBL" id="CP060634">
    <property type="protein sequence ID" value="QNM04348.1"/>
    <property type="molecule type" value="Genomic_DNA"/>
</dbReference>
<dbReference type="PANTHER" id="PTHR30535">
    <property type="entry name" value="VITAMIN B12-BINDING PROTEIN"/>
    <property type="match status" value="1"/>
</dbReference>
<dbReference type="RefSeq" id="WP_249300642.1">
    <property type="nucleotide sequence ID" value="NZ_CP060634.1"/>
</dbReference>
<comment type="similarity">
    <text evidence="1">Belongs to the bacterial solute-binding protein 8 family.</text>
</comment>
<protein>
    <submittedName>
        <fullName evidence="5">ABC transporter substrate-binding protein</fullName>
    </submittedName>
</protein>
<dbReference type="PROSITE" id="PS51257">
    <property type="entry name" value="PROKAR_LIPOPROTEIN"/>
    <property type="match status" value="1"/>
</dbReference>
<dbReference type="PANTHER" id="PTHR30535:SF34">
    <property type="entry name" value="MOLYBDATE-BINDING PROTEIN MOLA"/>
    <property type="match status" value="1"/>
</dbReference>
<dbReference type="SUPFAM" id="SSF53807">
    <property type="entry name" value="Helical backbone' metal receptor"/>
    <property type="match status" value="1"/>
</dbReference>
<accession>A0A7G9G0L6</accession>
<name>A0A7G9G0L6_9FIRM</name>
<feature type="signal peptide" evidence="3">
    <location>
        <begin position="1"/>
        <end position="25"/>
    </location>
</feature>
<dbReference type="AlphaFoldDB" id="A0A7G9G0L6"/>
<dbReference type="Gene3D" id="3.40.50.1980">
    <property type="entry name" value="Nitrogenase molybdenum iron protein domain"/>
    <property type="match status" value="1"/>
</dbReference>
<organism evidence="5 6">
    <name type="scientific">Qiania dongpingensis</name>
    <dbReference type="NCBI Taxonomy" id="2763669"/>
    <lineage>
        <taxon>Bacteria</taxon>
        <taxon>Bacillati</taxon>
        <taxon>Bacillota</taxon>
        <taxon>Clostridia</taxon>
        <taxon>Lachnospirales</taxon>
        <taxon>Lachnospiraceae</taxon>
        <taxon>Qiania</taxon>
    </lineage>
</organism>
<evidence type="ECO:0000313" key="6">
    <source>
        <dbReference type="Proteomes" id="UP000515823"/>
    </source>
</evidence>
<feature type="compositionally biased region" description="Basic and acidic residues" evidence="2">
    <location>
        <begin position="26"/>
        <end position="35"/>
    </location>
</feature>
<feature type="compositionally biased region" description="Polar residues" evidence="2">
    <location>
        <begin position="53"/>
        <end position="64"/>
    </location>
</feature>
<evidence type="ECO:0000256" key="3">
    <source>
        <dbReference type="SAM" id="SignalP"/>
    </source>
</evidence>
<gene>
    <name evidence="5" type="ORF">H9Q78_07540</name>
</gene>
<evidence type="ECO:0000256" key="2">
    <source>
        <dbReference type="SAM" id="MobiDB-lite"/>
    </source>
</evidence>
<dbReference type="InterPro" id="IPR002491">
    <property type="entry name" value="ABC_transptr_periplasmic_BD"/>
</dbReference>